<dbReference type="RefSeq" id="WP_154420950.1">
    <property type="nucleotide sequence ID" value="NZ_VUNS01000058.1"/>
</dbReference>
<proteinExistence type="predicted"/>
<keyword evidence="1" id="KW-0472">Membrane</keyword>
<dbReference type="EMBL" id="VUNS01000058">
    <property type="protein sequence ID" value="MST99795.1"/>
    <property type="molecule type" value="Genomic_DNA"/>
</dbReference>
<name>A0A844GAA2_9BACT</name>
<dbReference type="AlphaFoldDB" id="A0A844GAA2"/>
<accession>A0A844GAA2</accession>
<dbReference type="Proteomes" id="UP000435649">
    <property type="component" value="Unassembled WGS sequence"/>
</dbReference>
<evidence type="ECO:0000256" key="1">
    <source>
        <dbReference type="SAM" id="Phobius"/>
    </source>
</evidence>
<gene>
    <name evidence="2" type="ORF">FYJ85_22455</name>
</gene>
<evidence type="ECO:0000313" key="3">
    <source>
        <dbReference type="Proteomes" id="UP000435649"/>
    </source>
</evidence>
<protein>
    <submittedName>
        <fullName evidence="2">Uncharacterized protein</fullName>
    </submittedName>
</protein>
<feature type="transmembrane region" description="Helical" evidence="1">
    <location>
        <begin position="70"/>
        <end position="93"/>
    </location>
</feature>
<sequence length="131" mass="15456">MIIGRCNSSENSRNRYDETFCIFSFMQDADGIWRVHLKFCCKIILMIVFLISFFWFFYAIYTYINQGQHVGLFVFVGVFFAAIGIMGIISCYTRYFEIDPNNKIIVYGAYNKKYSKNKYLIKAMSQQTVDK</sequence>
<keyword evidence="1" id="KW-1133">Transmembrane helix</keyword>
<keyword evidence="1" id="KW-0812">Transmembrane</keyword>
<feature type="transmembrane region" description="Helical" evidence="1">
    <location>
        <begin position="43"/>
        <end position="64"/>
    </location>
</feature>
<reference evidence="2 3" key="1">
    <citation type="submission" date="2019-08" db="EMBL/GenBank/DDBJ databases">
        <title>In-depth cultivation of the pig gut microbiome towards novel bacterial diversity and tailored functional studies.</title>
        <authorList>
            <person name="Wylensek D."/>
            <person name="Hitch T.C.A."/>
            <person name="Clavel T."/>
        </authorList>
    </citation>
    <scope>NUCLEOTIDE SEQUENCE [LARGE SCALE GENOMIC DNA]</scope>
    <source>
        <strain evidence="2 3">BBE-744-WT-12</strain>
    </source>
</reference>
<evidence type="ECO:0000313" key="2">
    <source>
        <dbReference type="EMBL" id="MST99795.1"/>
    </source>
</evidence>
<organism evidence="2 3">
    <name type="scientific">Victivallis lenta</name>
    <dbReference type="NCBI Taxonomy" id="2606640"/>
    <lineage>
        <taxon>Bacteria</taxon>
        <taxon>Pseudomonadati</taxon>
        <taxon>Lentisphaerota</taxon>
        <taxon>Lentisphaeria</taxon>
        <taxon>Victivallales</taxon>
        <taxon>Victivallaceae</taxon>
        <taxon>Victivallis</taxon>
    </lineage>
</organism>
<keyword evidence="3" id="KW-1185">Reference proteome</keyword>
<comment type="caution">
    <text evidence="2">The sequence shown here is derived from an EMBL/GenBank/DDBJ whole genome shotgun (WGS) entry which is preliminary data.</text>
</comment>